<evidence type="ECO:0000313" key="3">
    <source>
        <dbReference type="Proteomes" id="UP000759131"/>
    </source>
</evidence>
<gene>
    <name evidence="2" type="ORF">OSB1V03_LOCUS4774</name>
</gene>
<dbReference type="EMBL" id="OC856828">
    <property type="protein sequence ID" value="CAD7624329.1"/>
    <property type="molecule type" value="Genomic_DNA"/>
</dbReference>
<evidence type="ECO:0008006" key="4">
    <source>
        <dbReference type="Google" id="ProtNLM"/>
    </source>
</evidence>
<dbReference type="Proteomes" id="UP000759131">
    <property type="component" value="Unassembled WGS sequence"/>
</dbReference>
<evidence type="ECO:0000313" key="2">
    <source>
        <dbReference type="EMBL" id="CAD7624329.1"/>
    </source>
</evidence>
<protein>
    <recommendedName>
        <fullName evidence="4">EamA domain-containing protein</fullName>
    </recommendedName>
</protein>
<reference evidence="2" key="1">
    <citation type="submission" date="2020-11" db="EMBL/GenBank/DDBJ databases">
        <authorList>
            <person name="Tran Van P."/>
        </authorList>
    </citation>
    <scope>NUCLEOTIDE SEQUENCE</scope>
</reference>
<dbReference type="SUPFAM" id="SSF103481">
    <property type="entry name" value="Multidrug resistance efflux transporter EmrE"/>
    <property type="match status" value="1"/>
</dbReference>
<keyword evidence="1" id="KW-0812">Transmembrane</keyword>
<dbReference type="AlphaFoldDB" id="A0A7R9PXF6"/>
<keyword evidence="1" id="KW-1133">Transmembrane helix</keyword>
<accession>A0A7R9PXF6</accession>
<feature type="transmembrane region" description="Helical" evidence="1">
    <location>
        <begin position="42"/>
        <end position="58"/>
    </location>
</feature>
<organism evidence="2">
    <name type="scientific">Medioppia subpectinata</name>
    <dbReference type="NCBI Taxonomy" id="1979941"/>
    <lineage>
        <taxon>Eukaryota</taxon>
        <taxon>Metazoa</taxon>
        <taxon>Ecdysozoa</taxon>
        <taxon>Arthropoda</taxon>
        <taxon>Chelicerata</taxon>
        <taxon>Arachnida</taxon>
        <taxon>Acari</taxon>
        <taxon>Acariformes</taxon>
        <taxon>Sarcoptiformes</taxon>
        <taxon>Oribatida</taxon>
        <taxon>Brachypylina</taxon>
        <taxon>Oppioidea</taxon>
        <taxon>Oppiidae</taxon>
        <taxon>Medioppia</taxon>
    </lineage>
</organism>
<dbReference type="OrthoDB" id="306876at2759"/>
<feature type="transmembrane region" description="Helical" evidence="1">
    <location>
        <begin position="89"/>
        <end position="108"/>
    </location>
</feature>
<dbReference type="EMBL" id="CAJPIZ010002253">
    <property type="protein sequence ID" value="CAG2104759.1"/>
    <property type="molecule type" value="Genomic_DNA"/>
</dbReference>
<feature type="transmembrane region" description="Helical" evidence="1">
    <location>
        <begin position="65"/>
        <end position="83"/>
    </location>
</feature>
<sequence>MQKLQKTPAPVVIFWFSLETVCLGLISLYVLDEYKWPSTGTVWLIIAITAVQTLAFKLQNAGPVAVVRALSVVISFIFSVTILNEKILVTSFIGGALIFASIIVMSVYKWRTNYKCVEKAAVNNECWSKNNNKTYTIGDLSVVQVLPSFQSNCILA</sequence>
<name>A0A7R9PXF6_9ACAR</name>
<keyword evidence="1" id="KW-0472">Membrane</keyword>
<feature type="transmembrane region" description="Helical" evidence="1">
    <location>
        <begin position="12"/>
        <end position="30"/>
    </location>
</feature>
<keyword evidence="3" id="KW-1185">Reference proteome</keyword>
<proteinExistence type="predicted"/>
<dbReference type="InterPro" id="IPR037185">
    <property type="entry name" value="EmrE-like"/>
</dbReference>
<evidence type="ECO:0000256" key="1">
    <source>
        <dbReference type="SAM" id="Phobius"/>
    </source>
</evidence>